<dbReference type="InterPro" id="IPR024439">
    <property type="entry name" value="RNHCP"/>
</dbReference>
<evidence type="ECO:0000313" key="2">
    <source>
        <dbReference type="EMBL" id="PIT91440.1"/>
    </source>
</evidence>
<sequence>MKRFTKTVENFICEHCGESVIGSGFTNHCPSCLWSKHVDVHPGDRASDCGGLMEPIALEQKAGVHRLIHRCVRCGHALPNKLAPNDDYDAALALSEE</sequence>
<accession>A0A2M6WF54</accession>
<reference evidence="3" key="1">
    <citation type="submission" date="2017-09" db="EMBL/GenBank/DDBJ databases">
        <title>Depth-based differentiation of microbial function through sediment-hosted aquifers and enrichment of novel symbionts in the deep terrestrial subsurface.</title>
        <authorList>
            <person name="Probst A.J."/>
            <person name="Ladd B."/>
            <person name="Jarett J.K."/>
            <person name="Geller-Mcgrath D.E."/>
            <person name="Sieber C.M.K."/>
            <person name="Emerson J.B."/>
            <person name="Anantharaman K."/>
            <person name="Thomas B.C."/>
            <person name="Malmstrom R."/>
            <person name="Stieglmeier M."/>
            <person name="Klingl A."/>
            <person name="Woyke T."/>
            <person name="Ryan C.M."/>
            <person name="Banfield J.F."/>
        </authorList>
    </citation>
    <scope>NUCLEOTIDE SEQUENCE [LARGE SCALE GENOMIC DNA]</scope>
</reference>
<comment type="caution">
    <text evidence="2">The sequence shown here is derived from an EMBL/GenBank/DDBJ whole genome shotgun (WGS) entry which is preliminary data.</text>
</comment>
<gene>
    <name evidence="2" type="ORF">COU17_00410</name>
</gene>
<proteinExistence type="predicted"/>
<organism evidence="2 3">
    <name type="scientific">Candidatus Kaiserbacteria bacterium CG10_big_fil_rev_8_21_14_0_10_49_17</name>
    <dbReference type="NCBI Taxonomy" id="1974609"/>
    <lineage>
        <taxon>Bacteria</taxon>
        <taxon>Candidatus Kaiseribacteriota</taxon>
    </lineage>
</organism>
<evidence type="ECO:0000259" key="1">
    <source>
        <dbReference type="Pfam" id="PF12647"/>
    </source>
</evidence>
<dbReference type="AlphaFoldDB" id="A0A2M6WF54"/>
<protein>
    <recommendedName>
        <fullName evidence="1">RNHCP domain-containing protein</fullName>
    </recommendedName>
</protein>
<dbReference type="Pfam" id="PF12647">
    <property type="entry name" value="RNHCP"/>
    <property type="match status" value="1"/>
</dbReference>
<dbReference type="Proteomes" id="UP000228809">
    <property type="component" value="Unassembled WGS sequence"/>
</dbReference>
<feature type="domain" description="RNHCP" evidence="1">
    <location>
        <begin position="9"/>
        <end position="88"/>
    </location>
</feature>
<evidence type="ECO:0000313" key="3">
    <source>
        <dbReference type="Proteomes" id="UP000228809"/>
    </source>
</evidence>
<name>A0A2M6WF54_9BACT</name>
<dbReference type="EMBL" id="PFBJ01000003">
    <property type="protein sequence ID" value="PIT91440.1"/>
    <property type="molecule type" value="Genomic_DNA"/>
</dbReference>